<dbReference type="Proteomes" id="UP000248882">
    <property type="component" value="Unassembled WGS sequence"/>
</dbReference>
<sequence length="49" mass="5480">MTARKALNKPIIRTSSLGQTRNRYRNTTQSFTTKATPKSGVAVIIYLKP</sequence>
<name>A0A2W7RXC4_9BACT</name>
<gene>
    <name evidence="1" type="ORF">LV85_00800</name>
</gene>
<dbReference type="EMBL" id="QKZT01000003">
    <property type="protein sequence ID" value="PZX55575.1"/>
    <property type="molecule type" value="Genomic_DNA"/>
</dbReference>
<evidence type="ECO:0000313" key="2">
    <source>
        <dbReference type="Proteomes" id="UP000248882"/>
    </source>
</evidence>
<accession>A0A2W7RXC4</accession>
<dbReference type="AlphaFoldDB" id="A0A2W7RXC4"/>
<organism evidence="1 2">
    <name type="scientific">Algoriphagus chordae</name>
    <dbReference type="NCBI Taxonomy" id="237019"/>
    <lineage>
        <taxon>Bacteria</taxon>
        <taxon>Pseudomonadati</taxon>
        <taxon>Bacteroidota</taxon>
        <taxon>Cytophagia</taxon>
        <taxon>Cytophagales</taxon>
        <taxon>Cyclobacteriaceae</taxon>
        <taxon>Algoriphagus</taxon>
    </lineage>
</organism>
<comment type="caution">
    <text evidence="1">The sequence shown here is derived from an EMBL/GenBank/DDBJ whole genome shotgun (WGS) entry which is preliminary data.</text>
</comment>
<keyword evidence="2" id="KW-1185">Reference proteome</keyword>
<proteinExistence type="predicted"/>
<reference evidence="1 2" key="1">
    <citation type="submission" date="2018-06" db="EMBL/GenBank/DDBJ databases">
        <title>Genomic Encyclopedia of Archaeal and Bacterial Type Strains, Phase II (KMG-II): from individual species to whole genera.</title>
        <authorList>
            <person name="Goeker M."/>
        </authorList>
    </citation>
    <scope>NUCLEOTIDE SEQUENCE [LARGE SCALE GENOMIC DNA]</scope>
    <source>
        <strain evidence="1 2">DSM 19830</strain>
    </source>
</reference>
<evidence type="ECO:0000313" key="1">
    <source>
        <dbReference type="EMBL" id="PZX55575.1"/>
    </source>
</evidence>
<protein>
    <submittedName>
        <fullName evidence="1">Uncharacterized protein</fullName>
    </submittedName>
</protein>